<dbReference type="PANTHER" id="PTHR33710">
    <property type="entry name" value="BNAC02G09200D PROTEIN"/>
    <property type="match status" value="1"/>
</dbReference>
<gene>
    <name evidence="1" type="ORF">Cgig2_029813</name>
</gene>
<evidence type="ECO:0000313" key="2">
    <source>
        <dbReference type="Proteomes" id="UP001153076"/>
    </source>
</evidence>
<dbReference type="EMBL" id="JAKOGI010001191">
    <property type="protein sequence ID" value="KAJ8427104.1"/>
    <property type="molecule type" value="Genomic_DNA"/>
</dbReference>
<dbReference type="AlphaFoldDB" id="A0A9Q1GXQ6"/>
<reference evidence="1" key="1">
    <citation type="submission" date="2022-04" db="EMBL/GenBank/DDBJ databases">
        <title>Carnegiea gigantea Genome sequencing and assembly v2.</title>
        <authorList>
            <person name="Copetti D."/>
            <person name="Sanderson M.J."/>
            <person name="Burquez A."/>
            <person name="Wojciechowski M.F."/>
        </authorList>
    </citation>
    <scope>NUCLEOTIDE SEQUENCE</scope>
    <source>
        <strain evidence="1">SGP5-SGP5p</strain>
        <tissue evidence="1">Aerial part</tissue>
    </source>
</reference>
<accession>A0A9Q1GXQ6</accession>
<organism evidence="1 2">
    <name type="scientific">Carnegiea gigantea</name>
    <dbReference type="NCBI Taxonomy" id="171969"/>
    <lineage>
        <taxon>Eukaryota</taxon>
        <taxon>Viridiplantae</taxon>
        <taxon>Streptophyta</taxon>
        <taxon>Embryophyta</taxon>
        <taxon>Tracheophyta</taxon>
        <taxon>Spermatophyta</taxon>
        <taxon>Magnoliopsida</taxon>
        <taxon>eudicotyledons</taxon>
        <taxon>Gunneridae</taxon>
        <taxon>Pentapetalae</taxon>
        <taxon>Caryophyllales</taxon>
        <taxon>Cactineae</taxon>
        <taxon>Cactaceae</taxon>
        <taxon>Cactoideae</taxon>
        <taxon>Echinocereeae</taxon>
        <taxon>Carnegiea</taxon>
    </lineage>
</organism>
<dbReference type="PANTHER" id="PTHR33710:SF71">
    <property type="entry name" value="ENDONUCLEASE_EXONUCLEASE_PHOSPHATASE DOMAIN-CONTAINING PROTEIN"/>
    <property type="match status" value="1"/>
</dbReference>
<comment type="caution">
    <text evidence="1">The sequence shown here is derived from an EMBL/GenBank/DDBJ whole genome shotgun (WGS) entry which is preliminary data.</text>
</comment>
<dbReference type="OrthoDB" id="1742302at2759"/>
<name>A0A9Q1GXQ6_9CARY</name>
<sequence>MWEELKVISHQVIEVWCILGDFSAVLYKEDRRGGNDIHDTEIREMAELIEYVQSRIDRTLINIHGYEIFDFTQNQYLANGLSDYSPMLIQFPPSSKPKRKFFFCKMWCKHPDFTKLVDSVIPPNTTNPLNQLRTVMNKLKALLSRLHKDNYANLRAQQELARGGLTRIQHLLQEDPLNSRTIQAEKEARSRYITILSSSMALMKQQCKME</sequence>
<dbReference type="Proteomes" id="UP001153076">
    <property type="component" value="Unassembled WGS sequence"/>
</dbReference>
<protein>
    <submittedName>
        <fullName evidence="1">Uncharacterized protein</fullName>
    </submittedName>
</protein>
<evidence type="ECO:0000313" key="1">
    <source>
        <dbReference type="EMBL" id="KAJ8427104.1"/>
    </source>
</evidence>
<proteinExistence type="predicted"/>
<keyword evidence="2" id="KW-1185">Reference proteome</keyword>